<dbReference type="EMBL" id="JAPEVG010000457">
    <property type="protein sequence ID" value="KAJ8462556.1"/>
    <property type="molecule type" value="Genomic_DNA"/>
</dbReference>
<keyword evidence="4" id="KW-1185">Reference proteome</keyword>
<protein>
    <recommendedName>
        <fullName evidence="2">DUF6533 domain-containing protein</fullName>
    </recommendedName>
</protein>
<evidence type="ECO:0000313" key="3">
    <source>
        <dbReference type="EMBL" id="KAJ8462556.1"/>
    </source>
</evidence>
<feature type="compositionally biased region" description="Low complexity" evidence="1">
    <location>
        <begin position="42"/>
        <end position="70"/>
    </location>
</feature>
<organism evidence="3 4">
    <name type="scientific">Trametes cubensis</name>
    <dbReference type="NCBI Taxonomy" id="1111947"/>
    <lineage>
        <taxon>Eukaryota</taxon>
        <taxon>Fungi</taxon>
        <taxon>Dikarya</taxon>
        <taxon>Basidiomycota</taxon>
        <taxon>Agaricomycotina</taxon>
        <taxon>Agaricomycetes</taxon>
        <taxon>Polyporales</taxon>
        <taxon>Polyporaceae</taxon>
        <taxon>Trametes</taxon>
    </lineage>
</organism>
<evidence type="ECO:0000256" key="1">
    <source>
        <dbReference type="SAM" id="MobiDB-lite"/>
    </source>
</evidence>
<gene>
    <name evidence="3" type="ORF">ONZ51_g10825</name>
</gene>
<feature type="region of interest" description="Disordered" evidence="1">
    <location>
        <begin position="911"/>
        <end position="931"/>
    </location>
</feature>
<feature type="domain" description="DUF6533" evidence="2">
    <location>
        <begin position="612"/>
        <end position="656"/>
    </location>
</feature>
<dbReference type="InterPro" id="IPR045340">
    <property type="entry name" value="DUF6533"/>
</dbReference>
<evidence type="ECO:0000259" key="2">
    <source>
        <dbReference type="Pfam" id="PF20151"/>
    </source>
</evidence>
<feature type="compositionally biased region" description="Low complexity" evidence="1">
    <location>
        <begin position="343"/>
        <end position="366"/>
    </location>
</feature>
<feature type="region of interest" description="Disordered" evidence="1">
    <location>
        <begin position="844"/>
        <end position="872"/>
    </location>
</feature>
<accession>A0AAD7X5Z3</accession>
<dbReference type="Proteomes" id="UP001215151">
    <property type="component" value="Unassembled WGS sequence"/>
</dbReference>
<feature type="region of interest" description="Disordered" evidence="1">
    <location>
        <begin position="1"/>
        <end position="87"/>
    </location>
</feature>
<name>A0AAD7X5Z3_9APHY</name>
<feature type="region of interest" description="Disordered" evidence="1">
    <location>
        <begin position="335"/>
        <end position="368"/>
    </location>
</feature>
<comment type="caution">
    <text evidence="3">The sequence shown here is derived from an EMBL/GenBank/DDBJ whole genome shotgun (WGS) entry which is preliminary data.</text>
</comment>
<dbReference type="Pfam" id="PF20151">
    <property type="entry name" value="DUF6533"/>
    <property type="match status" value="1"/>
</dbReference>
<feature type="region of interest" description="Disordered" evidence="1">
    <location>
        <begin position="943"/>
        <end position="971"/>
    </location>
</feature>
<proteinExistence type="predicted"/>
<dbReference type="AlphaFoldDB" id="A0AAD7X5Z3"/>
<feature type="compositionally biased region" description="Basic and acidic residues" evidence="1">
    <location>
        <begin position="944"/>
        <end position="971"/>
    </location>
</feature>
<evidence type="ECO:0000313" key="4">
    <source>
        <dbReference type="Proteomes" id="UP001215151"/>
    </source>
</evidence>
<sequence>MIVDKSPLPGDEVNIEPEDAPPSYDASVVSPPPLHRDEKAGPSNTSSTHSSTQNNSSSPISPKSPSTAPSHKPGGKRPSSTSWFNFGPSARATKEVRATIKGLLRDLVKQTDAQGALGVLESCADACRTYDLSLSTLLQERSIEGHTPLYWSIINRPSAESSDASSPTPTPTQESIERDRDVVMALLSHAAPLTDATVDEIRLACLHASDHGLFQRLRRSPAFAPLSGSDEIILGGTVPVDDVEVEDVPGDEAGFVVNFRIPMFQKRMRISQEITLEFIAKGRLWLLRFLVAKQSDSRLGYQHMRAGSWVVALSLLPHSPPTWIDSRLVIEDPRSRTAQSPISTSASAFPSLPSSQSSSGPPTSLSEAVEGMVQQVARESEGPLAWRDKPKPKIELRIKRSEQLTAPTSPWSTCHPVIAVSLEEDVRANSLQFKLVIGRSSPPVLHICQRDAVFVGPLLNLPQRAFQALTRKITRTRDVHRTVYHEGNRVPNCGLPTDVHVMVHTLSNDLAPGAMCRWELGRYGRRFCLCAHEGADGHDYAQAVEKRLILQYLKQVSRGSEAGVYGLVARKTAITQCSIQRVQNRTRENMSGDASYAQEIVAAYPRLLTENYCIIASSALLWFDFALTLPTEYRRIWKRRFTGATIVYLFTRYIAVIERIFFVLEVLVWNSSDKTYVAAWLFFANRTVRLTPPPVSATTKATTIAADGILIVLTWIKTFGIKRDSMQAGVRAPLATLLLRDGTAYFLVLLVIQLVTIISNKIGHSLTIWLVWPYFDQVLTVIFLSRFMLDLRGLYFADRARCDAESSLHWSDVQFHGFTAANVVGNMGATLSTTLTLSMHSDVSEYEPSHAGDGRSGPAFSEGEDEGAGERRNRYEMWELADDLPEYSSDPFALGMRTAAAADSMVKVEKPSSLSTGEFIDTPDLEKQPVSAADAAYSVVEGRVQNEKEQQCSETKGDEIEEEIRSDTLPV</sequence>
<reference evidence="3" key="1">
    <citation type="submission" date="2022-11" db="EMBL/GenBank/DDBJ databases">
        <title>Genome Sequence of Cubamyces cubensis.</title>
        <authorList>
            <person name="Buettner E."/>
        </authorList>
    </citation>
    <scope>NUCLEOTIDE SEQUENCE</scope>
    <source>
        <strain evidence="3">MPL-01</strain>
    </source>
</reference>